<dbReference type="PIRSF" id="PIRSF007663">
    <property type="entry name" value="UCP007663"/>
    <property type="match status" value="1"/>
</dbReference>
<dbReference type="OrthoDB" id="2848340at2759"/>
<evidence type="ECO:0000259" key="2">
    <source>
        <dbReference type="Pfam" id="PF14498"/>
    </source>
</evidence>
<sequence>MPFFLYLAVLVATLVHVDAKSLWSSTAAEYSDVIREAYLVGNGRLGAMPFGGAGAEKVNLNVDSLWSGGPFESDNYTGGNPSTEKHAYLPGIREWIFQNGTGNLSQLLGSNSNYGSYQVLGNLTVSFDVTANAATYNRSLDLTTGVHITSFDDDNGNTYTSTVYCSYPDQVCVYQLSSSAALPDISVSLENQLVNSTVQNQSCGNGYVRLTGVTQVGPPLGMKYDAIARVVGGSHSSYCSNITIGSLIIPGVHGVRSIGFVIGAGTNYDRTKGDAANGFSFKGDDPGSYVEKVTSTAATKSATDLSSAHVKDYQSLSGAFSLELPDPNGSAGVEISTLIDQYTSNGTGDPFLESLLFDYSRHLFISSSRDNSLPPNLQGRWNYQLSSAWSADYHANINLQMNHWVADQTGLGDLQVPLWRYMQDTWVPRGTETARLLYGAPGWVTHDEMNIFGHTGMKDTAQWANYPVSAAWMMQHVSDHFAYSQNLTWLRTQGYPLIKGVAAFWLSQLQPDAHTHDGTLVVNPCNSPEHGPTTFACAHYQQLLHQLFATVLSLGPLVSDSAAFLANVSATLPQLDKGLHISPWGGVQEWKLPATQGYDVPNDTHRHLSSLWGWYPGRSLASPSAPFLGGFANATVQRAVATELWSRGPGDGPDANAGWEKVWRAACWARLNETERAYFELRFTVEQNFAGNGLSMYSGKNPPFQIDANFGLGGAMLAMLVVDIEEGMGGTRTVVLGPAIPSSWGGGRVSGLRVRGGGKVDFGWDQMGVVTWATAEGKGVRFVNKQGKVVEGG</sequence>
<gene>
    <name evidence="5" type="ORF">AOQ84DRAFT_391717</name>
</gene>
<dbReference type="GO" id="GO:0005975">
    <property type="term" value="P:carbohydrate metabolic process"/>
    <property type="evidence" value="ECO:0007669"/>
    <property type="project" value="InterPro"/>
</dbReference>
<dbReference type="Pfam" id="PF14498">
    <property type="entry name" value="Glyco_hyd_65N_2"/>
    <property type="match status" value="1"/>
</dbReference>
<dbReference type="InterPro" id="IPR016518">
    <property type="entry name" value="Alpha-L-fucosidase"/>
</dbReference>
<evidence type="ECO:0000256" key="1">
    <source>
        <dbReference type="SAM" id="SignalP"/>
    </source>
</evidence>
<dbReference type="PANTHER" id="PTHR31084:SF3">
    <property type="entry name" value="ALPHA-FUCOSIDASE A"/>
    <property type="match status" value="1"/>
</dbReference>
<feature type="domain" description="Alpha fucosidase A-like C-terminal" evidence="3">
    <location>
        <begin position="734"/>
        <end position="771"/>
    </location>
</feature>
<dbReference type="InterPro" id="IPR012341">
    <property type="entry name" value="6hp_glycosidase-like_sf"/>
</dbReference>
<dbReference type="SUPFAM" id="SSF48208">
    <property type="entry name" value="Six-hairpin glycosidases"/>
    <property type="match status" value="1"/>
</dbReference>
<keyword evidence="6" id="KW-1185">Reference proteome</keyword>
<evidence type="ECO:0000313" key="5">
    <source>
        <dbReference type="EMBL" id="OCL04204.1"/>
    </source>
</evidence>
<dbReference type="AlphaFoldDB" id="A0A8E2JPE4"/>
<proteinExistence type="predicted"/>
<dbReference type="InterPro" id="IPR054363">
    <property type="entry name" value="GH95_cat"/>
</dbReference>
<accession>A0A8E2JPE4</accession>
<feature type="domain" description="Glycosyl hydrolase family 95 catalytic" evidence="4">
    <location>
        <begin position="303"/>
        <end position="720"/>
    </location>
</feature>
<protein>
    <submittedName>
        <fullName evidence="5">Glycoside hydrolase family 95 protein</fullName>
    </submittedName>
</protein>
<evidence type="ECO:0000313" key="6">
    <source>
        <dbReference type="Proteomes" id="UP000250140"/>
    </source>
</evidence>
<evidence type="ECO:0000259" key="4">
    <source>
        <dbReference type="Pfam" id="PF22124"/>
    </source>
</evidence>
<dbReference type="EMBL" id="KV750579">
    <property type="protein sequence ID" value="OCL04204.1"/>
    <property type="molecule type" value="Genomic_DNA"/>
</dbReference>
<dbReference type="InterPro" id="IPR027414">
    <property type="entry name" value="GH95_N_dom"/>
</dbReference>
<dbReference type="Pfam" id="PF22124">
    <property type="entry name" value="Glyco_hydro_95_cat"/>
    <property type="match status" value="1"/>
</dbReference>
<feature type="domain" description="Glycosyl hydrolase family 95 N-terminal" evidence="2">
    <location>
        <begin position="22"/>
        <end position="270"/>
    </location>
</feature>
<keyword evidence="1" id="KW-0732">Signal</keyword>
<feature type="chain" id="PRO_5034111812" evidence="1">
    <location>
        <begin position="20"/>
        <end position="793"/>
    </location>
</feature>
<dbReference type="GO" id="GO:0004560">
    <property type="term" value="F:alpha-L-fucosidase activity"/>
    <property type="evidence" value="ECO:0007669"/>
    <property type="project" value="InterPro"/>
</dbReference>
<reference evidence="5 6" key="1">
    <citation type="journal article" date="2016" name="Nat. Commun.">
        <title>Ectomycorrhizal ecology is imprinted in the genome of the dominant symbiotic fungus Cenococcum geophilum.</title>
        <authorList>
            <consortium name="DOE Joint Genome Institute"/>
            <person name="Peter M."/>
            <person name="Kohler A."/>
            <person name="Ohm R.A."/>
            <person name="Kuo A."/>
            <person name="Krutzmann J."/>
            <person name="Morin E."/>
            <person name="Arend M."/>
            <person name="Barry K.W."/>
            <person name="Binder M."/>
            <person name="Choi C."/>
            <person name="Clum A."/>
            <person name="Copeland A."/>
            <person name="Grisel N."/>
            <person name="Haridas S."/>
            <person name="Kipfer T."/>
            <person name="LaButti K."/>
            <person name="Lindquist E."/>
            <person name="Lipzen A."/>
            <person name="Maire R."/>
            <person name="Meier B."/>
            <person name="Mihaltcheva S."/>
            <person name="Molinier V."/>
            <person name="Murat C."/>
            <person name="Poggeler S."/>
            <person name="Quandt C.A."/>
            <person name="Sperisen C."/>
            <person name="Tritt A."/>
            <person name="Tisserant E."/>
            <person name="Crous P.W."/>
            <person name="Henrissat B."/>
            <person name="Nehls U."/>
            <person name="Egli S."/>
            <person name="Spatafora J.W."/>
            <person name="Grigoriev I.V."/>
            <person name="Martin F.M."/>
        </authorList>
    </citation>
    <scope>NUCLEOTIDE SEQUENCE [LARGE SCALE GENOMIC DNA]</scope>
    <source>
        <strain evidence="5 6">CBS 207.34</strain>
    </source>
</reference>
<dbReference type="PANTHER" id="PTHR31084">
    <property type="entry name" value="ALPHA-L-FUCOSIDASE 2"/>
    <property type="match status" value="1"/>
</dbReference>
<organism evidence="5 6">
    <name type="scientific">Glonium stellatum</name>
    <dbReference type="NCBI Taxonomy" id="574774"/>
    <lineage>
        <taxon>Eukaryota</taxon>
        <taxon>Fungi</taxon>
        <taxon>Dikarya</taxon>
        <taxon>Ascomycota</taxon>
        <taxon>Pezizomycotina</taxon>
        <taxon>Dothideomycetes</taxon>
        <taxon>Pleosporomycetidae</taxon>
        <taxon>Gloniales</taxon>
        <taxon>Gloniaceae</taxon>
        <taxon>Glonium</taxon>
    </lineage>
</organism>
<keyword evidence="5" id="KW-0378">Hydrolase</keyword>
<dbReference type="InterPro" id="IPR008928">
    <property type="entry name" value="6-hairpin_glycosidase_sf"/>
</dbReference>
<dbReference type="InterPro" id="IPR049053">
    <property type="entry name" value="AFCA-like_C"/>
</dbReference>
<name>A0A8E2JPE4_9PEZI</name>
<dbReference type="Gene3D" id="1.50.10.10">
    <property type="match status" value="1"/>
</dbReference>
<dbReference type="Pfam" id="PF21307">
    <property type="entry name" value="Glyco_hydro_95_C"/>
    <property type="match status" value="1"/>
</dbReference>
<evidence type="ECO:0000259" key="3">
    <source>
        <dbReference type="Pfam" id="PF21307"/>
    </source>
</evidence>
<dbReference type="Proteomes" id="UP000250140">
    <property type="component" value="Unassembled WGS sequence"/>
</dbReference>
<feature type="signal peptide" evidence="1">
    <location>
        <begin position="1"/>
        <end position="19"/>
    </location>
</feature>